<dbReference type="GO" id="GO:0016853">
    <property type="term" value="F:isomerase activity"/>
    <property type="evidence" value="ECO:0007669"/>
    <property type="project" value="UniProtKB-KW"/>
</dbReference>
<feature type="domain" description="DSBA-like thioredoxin" evidence="1">
    <location>
        <begin position="3"/>
        <end position="174"/>
    </location>
</feature>
<keyword evidence="2" id="KW-0413">Isomerase</keyword>
<evidence type="ECO:0000313" key="2">
    <source>
        <dbReference type="EMBL" id="RPF56603.1"/>
    </source>
</evidence>
<dbReference type="InterPro" id="IPR001853">
    <property type="entry name" value="DSBA-like_thioredoxin_dom"/>
</dbReference>
<dbReference type="RefSeq" id="WP_123807947.1">
    <property type="nucleotide sequence ID" value="NZ_RKRK01000003.1"/>
</dbReference>
<keyword evidence="3" id="KW-1185">Reference proteome</keyword>
<protein>
    <submittedName>
        <fullName evidence="2">Putative DsbA family dithiol-disulfide isomerase</fullName>
    </submittedName>
</protein>
<evidence type="ECO:0000313" key="3">
    <source>
        <dbReference type="Proteomes" id="UP000277108"/>
    </source>
</evidence>
<dbReference type="EMBL" id="RKRK01000003">
    <property type="protein sequence ID" value="RPF56603.1"/>
    <property type="molecule type" value="Genomic_DNA"/>
</dbReference>
<dbReference type="InterPro" id="IPR036249">
    <property type="entry name" value="Thioredoxin-like_sf"/>
</dbReference>
<dbReference type="PANTHER" id="PTHR13887:SF41">
    <property type="entry name" value="THIOREDOXIN SUPERFAMILY PROTEIN"/>
    <property type="match status" value="1"/>
</dbReference>
<proteinExistence type="predicted"/>
<dbReference type="SUPFAM" id="SSF52833">
    <property type="entry name" value="Thioredoxin-like"/>
    <property type="match status" value="1"/>
</dbReference>
<accession>A0A3N5BGG6</accession>
<reference evidence="2 3" key="1">
    <citation type="submission" date="2018-11" db="EMBL/GenBank/DDBJ databases">
        <title>Genomic Encyclopedia of Type Strains, Phase IV (KMG-IV): sequencing the most valuable type-strain genomes for metagenomic binning, comparative biology and taxonomic classification.</title>
        <authorList>
            <person name="Goeker M."/>
        </authorList>
    </citation>
    <scope>NUCLEOTIDE SEQUENCE [LARGE SCALE GENOMIC DNA]</scope>
    <source>
        <strain evidence="2 3">DSM 29158</strain>
    </source>
</reference>
<dbReference type="Gene3D" id="3.40.30.10">
    <property type="entry name" value="Glutaredoxin"/>
    <property type="match status" value="1"/>
</dbReference>
<dbReference type="OrthoDB" id="9799122at2"/>
<name>A0A3N5BGG6_9BACL</name>
<dbReference type="AlphaFoldDB" id="A0A3N5BGG6"/>
<gene>
    <name evidence="2" type="ORF">EDD62_1254</name>
</gene>
<dbReference type="GO" id="GO:0016491">
    <property type="term" value="F:oxidoreductase activity"/>
    <property type="evidence" value="ECO:0007669"/>
    <property type="project" value="InterPro"/>
</dbReference>
<sequence length="182" mass="21093">MDIIYYLDFKCPFCYMGLSQLEEAVESFDEEVNLSFHSFVLADPTSKKLMGDVHKYKESFNVRIKPKKPVKFNTFLAHQTLHAINEADQLNFIKDAYELVFEEQQKLDEKTLKPLWEKYNVTSDEVMTDEMKDKVLTIHQEAVKDEVEQIPVVVIDDQYAVVGAQRKEGYLKAMEQAKAGEA</sequence>
<dbReference type="Proteomes" id="UP000277108">
    <property type="component" value="Unassembled WGS sequence"/>
</dbReference>
<dbReference type="PANTHER" id="PTHR13887">
    <property type="entry name" value="GLUTATHIONE S-TRANSFERASE KAPPA"/>
    <property type="match status" value="1"/>
</dbReference>
<dbReference type="Pfam" id="PF01323">
    <property type="entry name" value="DSBA"/>
    <property type="match status" value="1"/>
</dbReference>
<comment type="caution">
    <text evidence="2">The sequence shown here is derived from an EMBL/GenBank/DDBJ whole genome shotgun (WGS) entry which is preliminary data.</text>
</comment>
<evidence type="ECO:0000259" key="1">
    <source>
        <dbReference type="Pfam" id="PF01323"/>
    </source>
</evidence>
<organism evidence="2 3">
    <name type="scientific">Abyssicoccus albus</name>
    <dbReference type="NCBI Taxonomy" id="1817405"/>
    <lineage>
        <taxon>Bacteria</taxon>
        <taxon>Bacillati</taxon>
        <taxon>Bacillota</taxon>
        <taxon>Bacilli</taxon>
        <taxon>Bacillales</taxon>
        <taxon>Abyssicoccaceae</taxon>
    </lineage>
</organism>